<dbReference type="EMBL" id="CM046126">
    <property type="protein sequence ID" value="KAI8426954.1"/>
    <property type="molecule type" value="Genomic_DNA"/>
</dbReference>
<dbReference type="Proteomes" id="UP001064048">
    <property type="component" value="Chromosome 26"/>
</dbReference>
<proteinExistence type="predicted"/>
<keyword evidence="2" id="KW-1185">Reference proteome</keyword>
<reference evidence="1 2" key="1">
    <citation type="journal article" date="2022" name="Genome Biol. Evol.">
        <title>The Spruce Budworm Genome: Reconstructing the Evolutionary History of Antifreeze Proteins.</title>
        <authorList>
            <person name="Beliveau C."/>
            <person name="Gagne P."/>
            <person name="Picq S."/>
            <person name="Vernygora O."/>
            <person name="Keeling C.I."/>
            <person name="Pinkney K."/>
            <person name="Doucet D."/>
            <person name="Wen F."/>
            <person name="Johnston J.S."/>
            <person name="Maaroufi H."/>
            <person name="Boyle B."/>
            <person name="Laroche J."/>
            <person name="Dewar K."/>
            <person name="Juretic N."/>
            <person name="Blackburn G."/>
            <person name="Nisole A."/>
            <person name="Brunet B."/>
            <person name="Brandao M."/>
            <person name="Lumley L."/>
            <person name="Duan J."/>
            <person name="Quan G."/>
            <person name="Lucarotti C.J."/>
            <person name="Roe A.D."/>
            <person name="Sperling F.A.H."/>
            <person name="Levesque R.C."/>
            <person name="Cusson M."/>
        </authorList>
    </citation>
    <scope>NUCLEOTIDE SEQUENCE [LARGE SCALE GENOMIC DNA]</scope>
    <source>
        <strain evidence="1">Glfc:IPQL:Cfum</strain>
    </source>
</reference>
<sequence>MVQSRAVSGGGTAACLPYILAGLLVLGYLFYQFGGKIMKLQNSLEDEDCMMSRSRSRTNLRTRTRSRSRSRSRSTGRGKYLRRRAAEPRCSSCGMDHFLED</sequence>
<accession>A0ACC0JSB2</accession>
<comment type="caution">
    <text evidence="1">The sequence shown here is derived from an EMBL/GenBank/DDBJ whole genome shotgun (WGS) entry which is preliminary data.</text>
</comment>
<evidence type="ECO:0000313" key="1">
    <source>
        <dbReference type="EMBL" id="KAI8426954.1"/>
    </source>
</evidence>
<name>A0ACC0JSB2_CHOFU</name>
<evidence type="ECO:0000313" key="2">
    <source>
        <dbReference type="Proteomes" id="UP001064048"/>
    </source>
</evidence>
<gene>
    <name evidence="1" type="ORF">MSG28_014621</name>
</gene>
<organism evidence="1 2">
    <name type="scientific">Choristoneura fumiferana</name>
    <name type="common">Spruce budworm moth</name>
    <name type="synonym">Archips fumiferana</name>
    <dbReference type="NCBI Taxonomy" id="7141"/>
    <lineage>
        <taxon>Eukaryota</taxon>
        <taxon>Metazoa</taxon>
        <taxon>Ecdysozoa</taxon>
        <taxon>Arthropoda</taxon>
        <taxon>Hexapoda</taxon>
        <taxon>Insecta</taxon>
        <taxon>Pterygota</taxon>
        <taxon>Neoptera</taxon>
        <taxon>Endopterygota</taxon>
        <taxon>Lepidoptera</taxon>
        <taxon>Glossata</taxon>
        <taxon>Ditrysia</taxon>
        <taxon>Tortricoidea</taxon>
        <taxon>Tortricidae</taxon>
        <taxon>Tortricinae</taxon>
        <taxon>Choristoneura</taxon>
    </lineage>
</organism>
<protein>
    <submittedName>
        <fullName evidence="1">Uncharacterized protein</fullName>
    </submittedName>
</protein>